<dbReference type="GO" id="GO:0015024">
    <property type="term" value="F:glucuronate-2-sulfatase activity"/>
    <property type="evidence" value="ECO:0007669"/>
    <property type="project" value="TreeGrafter"/>
</dbReference>
<dbReference type="PANTHER" id="PTHR46615">
    <property type="entry name" value="ARYLSULFATASE K"/>
    <property type="match status" value="1"/>
</dbReference>
<organism evidence="2">
    <name type="scientific">freshwater metagenome</name>
    <dbReference type="NCBI Taxonomy" id="449393"/>
    <lineage>
        <taxon>unclassified sequences</taxon>
        <taxon>metagenomes</taxon>
        <taxon>ecological metagenomes</taxon>
    </lineage>
</organism>
<accession>A0A6J6Q3V5</accession>
<dbReference type="InterPro" id="IPR032506">
    <property type="entry name" value="SGSH_C"/>
</dbReference>
<dbReference type="Gene3D" id="3.40.720.10">
    <property type="entry name" value="Alkaline Phosphatase, subunit A"/>
    <property type="match status" value="1"/>
</dbReference>
<reference evidence="2" key="1">
    <citation type="submission" date="2020-05" db="EMBL/GenBank/DDBJ databases">
        <authorList>
            <person name="Chiriac C."/>
            <person name="Salcher M."/>
            <person name="Ghai R."/>
            <person name="Kavagutti S V."/>
        </authorList>
    </citation>
    <scope>NUCLEOTIDE SEQUENCE</scope>
</reference>
<dbReference type="EMBL" id="CAEZXN010000044">
    <property type="protein sequence ID" value="CAB4705709.1"/>
    <property type="molecule type" value="Genomic_DNA"/>
</dbReference>
<gene>
    <name evidence="2" type="ORF">UFOPK2423_01427</name>
</gene>
<dbReference type="Pfam" id="PF16347">
    <property type="entry name" value="SGSH_C"/>
    <property type="match status" value="1"/>
</dbReference>
<sequence length="188" mass="20848">MSAAREATKDRPLIIVFTTDHGDLFGDHGLMLKHFVHYEAVTRVPLLISGPMLDLGIDDRLVSSADIAPTLLELTGCRGWRGIQGRSLVGKSKKPWRDALIVEEDQPFGLEGMSGPVRLRTLITPDYRLTAYAGQEYGELYDRSSDADDGKNLFSTDSHRNERGEAFEKLAREMMALADEGRKPKASA</sequence>
<name>A0A6J6Q3V5_9ZZZZ</name>
<feature type="domain" description="N-sulphoglucosamine sulphohydrolase C-terminal" evidence="1">
    <location>
        <begin position="26"/>
        <end position="169"/>
    </location>
</feature>
<evidence type="ECO:0000313" key="2">
    <source>
        <dbReference type="EMBL" id="CAB4705709.1"/>
    </source>
</evidence>
<dbReference type="InterPro" id="IPR017850">
    <property type="entry name" value="Alkaline_phosphatase_core_sf"/>
</dbReference>
<protein>
    <submittedName>
        <fullName evidence="2">Unannotated protein</fullName>
    </submittedName>
</protein>
<dbReference type="GO" id="GO:0004065">
    <property type="term" value="F:arylsulfatase activity"/>
    <property type="evidence" value="ECO:0007669"/>
    <property type="project" value="TreeGrafter"/>
</dbReference>
<dbReference type="AlphaFoldDB" id="A0A6J6Q3V5"/>
<evidence type="ECO:0000259" key="1">
    <source>
        <dbReference type="Pfam" id="PF16347"/>
    </source>
</evidence>
<dbReference type="SUPFAM" id="SSF53649">
    <property type="entry name" value="Alkaline phosphatase-like"/>
    <property type="match status" value="1"/>
</dbReference>
<proteinExistence type="predicted"/>
<dbReference type="InterPro" id="IPR051849">
    <property type="entry name" value="GAG-degrading_sulfatase"/>
</dbReference>
<dbReference type="PANTHER" id="PTHR46615:SF1">
    <property type="entry name" value="ARYLSULFATASE K"/>
    <property type="match status" value="1"/>
</dbReference>